<evidence type="ECO:0000256" key="1">
    <source>
        <dbReference type="ARBA" id="ARBA00002568"/>
    </source>
</evidence>
<organism evidence="6 7">
    <name type="scientific">Carya illinoinensis</name>
    <name type="common">Pecan</name>
    <dbReference type="NCBI Taxonomy" id="32201"/>
    <lineage>
        <taxon>Eukaryota</taxon>
        <taxon>Viridiplantae</taxon>
        <taxon>Streptophyta</taxon>
        <taxon>Embryophyta</taxon>
        <taxon>Tracheophyta</taxon>
        <taxon>Spermatophyta</taxon>
        <taxon>Magnoliopsida</taxon>
        <taxon>eudicotyledons</taxon>
        <taxon>Gunneridae</taxon>
        <taxon>Pentapetalae</taxon>
        <taxon>rosids</taxon>
        <taxon>fabids</taxon>
        <taxon>Fagales</taxon>
        <taxon>Juglandaceae</taxon>
        <taxon>Carya</taxon>
    </lineage>
</organism>
<protein>
    <recommendedName>
        <fullName evidence="5">Metallothionein-like protein</fullName>
    </recommendedName>
</protein>
<reference evidence="6" key="1">
    <citation type="submission" date="2021-01" db="EMBL/GenBank/DDBJ databases">
        <authorList>
            <person name="Lovell J.T."/>
            <person name="Bentley N."/>
            <person name="Bhattarai G."/>
            <person name="Jenkins J.W."/>
            <person name="Sreedasyam A."/>
            <person name="Alarcon Y."/>
            <person name="Bock C."/>
            <person name="Boston L."/>
            <person name="Carlson J."/>
            <person name="Cervantes K."/>
            <person name="Clermont K."/>
            <person name="Krom N."/>
            <person name="Kubenka K."/>
            <person name="Mamidi S."/>
            <person name="Mattison C."/>
            <person name="Monteros M."/>
            <person name="Pisani C."/>
            <person name="Plott C."/>
            <person name="Rajasekar S."/>
            <person name="Rhein H.S."/>
            <person name="Rohla C."/>
            <person name="Song M."/>
            <person name="Hilaire R.S."/>
            <person name="Shu S."/>
            <person name="Wells L."/>
            <person name="Wang X."/>
            <person name="Webber J."/>
            <person name="Heerema R.J."/>
            <person name="Klein P."/>
            <person name="Conner P."/>
            <person name="Grauke L."/>
            <person name="Grimwood J."/>
            <person name="Schmutz J."/>
            <person name="Randall J.J."/>
        </authorList>
    </citation>
    <scope>NUCLEOTIDE SEQUENCE</scope>
    <source>
        <tissue evidence="6">Leaf</tissue>
    </source>
</reference>
<evidence type="ECO:0000256" key="2">
    <source>
        <dbReference type="ARBA" id="ARBA00005802"/>
    </source>
</evidence>
<dbReference type="AlphaFoldDB" id="A0A922J8G8"/>
<dbReference type="InterPro" id="IPR000347">
    <property type="entry name" value="Metalthion_15p"/>
</dbReference>
<comment type="caution">
    <text evidence="6">The sequence shown here is derived from an EMBL/GenBank/DDBJ whole genome shotgun (WGS) entry which is preliminary data.</text>
</comment>
<dbReference type="Proteomes" id="UP000811246">
    <property type="component" value="Chromosome 9"/>
</dbReference>
<comment type="similarity">
    <text evidence="2 5">Belongs to the metallothionein superfamily. Type 15 family.</text>
</comment>
<gene>
    <name evidence="6" type="ORF">I3842_09G194300</name>
</gene>
<evidence type="ECO:0000256" key="5">
    <source>
        <dbReference type="RuleBase" id="RU369052"/>
    </source>
</evidence>
<proteinExistence type="inferred from homology"/>
<evidence type="ECO:0000256" key="3">
    <source>
        <dbReference type="ARBA" id="ARBA00022723"/>
    </source>
</evidence>
<evidence type="ECO:0000313" key="6">
    <source>
        <dbReference type="EMBL" id="KAG6697358.1"/>
    </source>
</evidence>
<keyword evidence="3 5" id="KW-0479">Metal-binding</keyword>
<dbReference type="PANTHER" id="PTHR33543">
    <property type="entry name" value="METALLOTHIONEIN-LIKE PROTEIN 2A"/>
    <property type="match status" value="1"/>
</dbReference>
<sequence length="54" mass="5737">MYPDMGYTETTTTETLIVGVAPQKIHFEGSEMAVGAENGCKCGSNCTCDPCNCK</sequence>
<comment type="function">
    <text evidence="1 5">Metallothioneins have a high content of cysteine residues that bind various heavy metals.</text>
</comment>
<evidence type="ECO:0000256" key="4">
    <source>
        <dbReference type="ARBA" id="ARBA00022851"/>
    </source>
</evidence>
<dbReference type="EMBL" id="CM031833">
    <property type="protein sequence ID" value="KAG6697358.1"/>
    <property type="molecule type" value="Genomic_DNA"/>
</dbReference>
<keyword evidence="4 5" id="KW-0480">Metal-thiolate cluster</keyword>
<accession>A0A922J8G8</accession>
<evidence type="ECO:0000313" key="7">
    <source>
        <dbReference type="Proteomes" id="UP000811246"/>
    </source>
</evidence>
<dbReference type="GO" id="GO:0046872">
    <property type="term" value="F:metal ion binding"/>
    <property type="evidence" value="ECO:0007669"/>
    <property type="project" value="UniProtKB-UniRule"/>
</dbReference>
<name>A0A922J8G8_CARIL</name>
<dbReference type="Pfam" id="PF01439">
    <property type="entry name" value="Metallothio_2"/>
    <property type="match status" value="1"/>
</dbReference>
<dbReference type="PANTHER" id="PTHR33543:SF33">
    <property type="entry name" value="METALLOTHIONEIN-LIKE PROTEIN 2B"/>
    <property type="match status" value="1"/>
</dbReference>